<keyword evidence="3" id="KW-1185">Reference proteome</keyword>
<dbReference type="PANTHER" id="PTHR11559">
    <property type="entry name" value="CARBOXYLESTERASE"/>
    <property type="match status" value="1"/>
</dbReference>
<accession>A0ABV6QPH0</accession>
<dbReference type="InterPro" id="IPR002018">
    <property type="entry name" value="CarbesteraseB"/>
</dbReference>
<comment type="caution">
    <text evidence="2">The sequence shown here is derived from an EMBL/GenBank/DDBJ whole genome shotgun (WGS) entry which is preliminary data.</text>
</comment>
<feature type="domain" description="Carboxylesterase type B" evidence="1">
    <location>
        <begin position="2"/>
        <end position="225"/>
    </location>
</feature>
<dbReference type="RefSeq" id="WP_380048807.1">
    <property type="nucleotide sequence ID" value="NZ_JBHLTC010000019.1"/>
</dbReference>
<gene>
    <name evidence="2" type="ORF">ACFFGN_17595</name>
</gene>
<dbReference type="SUPFAM" id="SSF53474">
    <property type="entry name" value="alpha/beta-Hydrolases"/>
    <property type="match status" value="1"/>
</dbReference>
<evidence type="ECO:0000313" key="3">
    <source>
        <dbReference type="Proteomes" id="UP001589890"/>
    </source>
</evidence>
<dbReference type="InterPro" id="IPR050309">
    <property type="entry name" value="Type-B_Carboxylest/Lipase"/>
</dbReference>
<feature type="domain" description="Carboxylesterase type B" evidence="1">
    <location>
        <begin position="233"/>
        <end position="275"/>
    </location>
</feature>
<sequence>MPVMVWIHGDGSIGSGAQFDPARLVANGDVVVVTINFRLGVFGTFAHPDLKDSGTIGLQDQRAALQWVQRNAAAFGGDPGNVTLFGVSFGATATSAHLMSKDSHGLFHRAIMQSGFTLMDMPAGVTYPQAPALPWYGWTTTKDAQAQGLAVAKQLGCKNLACLRKVPVKKLLAIPQVMNIFQPYALGNDQLPSDPVKALADGDFAKVPILTGITRDEHTTFVASSVSLRGVRQLTKAQVDLSNQMIAYWTNFARGGDPNGESLPSWRKFAEPTDVQALRPAPGQSGPVDFAADLLAGPKVGPCLSC</sequence>
<proteinExistence type="predicted"/>
<dbReference type="EMBL" id="JBHLTC010000019">
    <property type="protein sequence ID" value="MFC0625896.1"/>
    <property type="molecule type" value="Genomic_DNA"/>
</dbReference>
<dbReference type="InterPro" id="IPR029058">
    <property type="entry name" value="AB_hydrolase_fold"/>
</dbReference>
<dbReference type="Proteomes" id="UP001589890">
    <property type="component" value="Unassembled WGS sequence"/>
</dbReference>
<dbReference type="Pfam" id="PF00135">
    <property type="entry name" value="COesterase"/>
    <property type="match status" value="2"/>
</dbReference>
<reference evidence="2 3" key="1">
    <citation type="submission" date="2024-09" db="EMBL/GenBank/DDBJ databases">
        <authorList>
            <person name="Sun Q."/>
            <person name="Mori K."/>
        </authorList>
    </citation>
    <scope>NUCLEOTIDE SEQUENCE [LARGE SCALE GENOMIC DNA]</scope>
    <source>
        <strain evidence="2 3">CGMCC 1.15906</strain>
    </source>
</reference>
<evidence type="ECO:0000313" key="2">
    <source>
        <dbReference type="EMBL" id="MFC0625896.1"/>
    </source>
</evidence>
<organism evidence="2 3">
    <name type="scientific">Kribbella deserti</name>
    <dbReference type="NCBI Taxonomy" id="1926257"/>
    <lineage>
        <taxon>Bacteria</taxon>
        <taxon>Bacillati</taxon>
        <taxon>Actinomycetota</taxon>
        <taxon>Actinomycetes</taxon>
        <taxon>Propionibacteriales</taxon>
        <taxon>Kribbellaceae</taxon>
        <taxon>Kribbella</taxon>
    </lineage>
</organism>
<name>A0ABV6QPH0_9ACTN</name>
<protein>
    <submittedName>
        <fullName evidence="2">Carboxylesterase family protein</fullName>
    </submittedName>
</protein>
<dbReference type="Gene3D" id="3.40.50.1820">
    <property type="entry name" value="alpha/beta hydrolase"/>
    <property type="match status" value="2"/>
</dbReference>
<evidence type="ECO:0000259" key="1">
    <source>
        <dbReference type="Pfam" id="PF00135"/>
    </source>
</evidence>